<evidence type="ECO:0000256" key="1">
    <source>
        <dbReference type="ARBA" id="ARBA00022670"/>
    </source>
</evidence>
<feature type="binding site" evidence="7">
    <location>
        <position position="510"/>
    </location>
    <ligand>
        <name>Ca(2+)</name>
        <dbReference type="ChEBI" id="CHEBI:29108"/>
    </ligand>
</feature>
<name>A0A839US33_9PROT</name>
<accession>A0A839US33</accession>
<evidence type="ECO:0000256" key="6">
    <source>
        <dbReference type="ARBA" id="ARBA00023145"/>
    </source>
</evidence>
<comment type="caution">
    <text evidence="11">The sequence shown here is derived from an EMBL/GenBank/DDBJ whole genome shotgun (WGS) entry which is preliminary data.</text>
</comment>
<keyword evidence="6" id="KW-0865">Zymogen</keyword>
<proteinExistence type="inferred from homology"/>
<feature type="active site" description="Charge relay system" evidence="7">
    <location>
        <position position="291"/>
    </location>
</feature>
<dbReference type="PANTHER" id="PTHR14218:SF15">
    <property type="entry name" value="TRIPEPTIDYL-PEPTIDASE 1"/>
    <property type="match status" value="1"/>
</dbReference>
<dbReference type="SMART" id="SM00944">
    <property type="entry name" value="Pro-kuma_activ"/>
    <property type="match status" value="1"/>
</dbReference>
<comment type="similarity">
    <text evidence="8">Belongs to the peptidase S8 family.</text>
</comment>
<protein>
    <submittedName>
        <fullName evidence="11">Kumamolisin</fullName>
    </submittedName>
</protein>
<keyword evidence="3 7" id="KW-0378">Hydrolase</keyword>
<dbReference type="PROSITE" id="PS51695">
    <property type="entry name" value="SEDOLISIN"/>
    <property type="match status" value="1"/>
</dbReference>
<dbReference type="CDD" id="cd04056">
    <property type="entry name" value="Peptidases_S53"/>
    <property type="match status" value="1"/>
</dbReference>
<evidence type="ECO:0000313" key="12">
    <source>
        <dbReference type="Proteomes" id="UP000557688"/>
    </source>
</evidence>
<evidence type="ECO:0000256" key="9">
    <source>
        <dbReference type="SAM" id="MobiDB-lite"/>
    </source>
</evidence>
<feature type="domain" description="Peptidase S53" evidence="10">
    <location>
        <begin position="214"/>
        <end position="546"/>
    </location>
</feature>
<keyword evidence="1 7" id="KW-0645">Protease</keyword>
<dbReference type="Pfam" id="PF00082">
    <property type="entry name" value="Peptidase_S8"/>
    <property type="match status" value="1"/>
</dbReference>
<feature type="binding site" evidence="7">
    <location>
        <position position="526"/>
    </location>
    <ligand>
        <name>Ca(2+)</name>
        <dbReference type="ChEBI" id="CHEBI:29108"/>
    </ligand>
</feature>
<keyword evidence="12" id="KW-1185">Reference proteome</keyword>
<feature type="region of interest" description="Disordered" evidence="9">
    <location>
        <begin position="1"/>
        <end position="23"/>
    </location>
</feature>
<dbReference type="SUPFAM" id="SSF54897">
    <property type="entry name" value="Protease propeptides/inhibitors"/>
    <property type="match status" value="1"/>
</dbReference>
<dbReference type="InterPro" id="IPR050819">
    <property type="entry name" value="Tripeptidyl-peptidase_I"/>
</dbReference>
<organism evidence="11 12">
    <name type="scientific">Endobacter medicaginis</name>
    <dbReference type="NCBI Taxonomy" id="1181271"/>
    <lineage>
        <taxon>Bacteria</taxon>
        <taxon>Pseudomonadati</taxon>
        <taxon>Pseudomonadota</taxon>
        <taxon>Alphaproteobacteria</taxon>
        <taxon>Acetobacterales</taxon>
        <taxon>Acetobacteraceae</taxon>
        <taxon>Endobacter</taxon>
    </lineage>
</organism>
<dbReference type="InterPro" id="IPR000209">
    <property type="entry name" value="Peptidase_S8/S53_dom"/>
</dbReference>
<keyword evidence="5 7" id="KW-0106">Calcium</keyword>
<feature type="active site" description="Charge relay system" evidence="7">
    <location>
        <position position="287"/>
    </location>
</feature>
<dbReference type="PANTHER" id="PTHR14218">
    <property type="entry name" value="PROTEASE S8 TRIPEPTIDYL PEPTIDASE I CLN2"/>
    <property type="match status" value="1"/>
</dbReference>
<dbReference type="CDD" id="cd11377">
    <property type="entry name" value="Pro-peptidase_S53"/>
    <property type="match status" value="1"/>
</dbReference>
<dbReference type="RefSeq" id="WP_218061950.1">
    <property type="nucleotide sequence ID" value="NZ_JABXXQ010000052.1"/>
</dbReference>
<dbReference type="GO" id="GO:0004252">
    <property type="term" value="F:serine-type endopeptidase activity"/>
    <property type="evidence" value="ECO:0007669"/>
    <property type="project" value="UniProtKB-UniRule"/>
</dbReference>
<dbReference type="PROSITE" id="PS51892">
    <property type="entry name" value="SUBTILASE"/>
    <property type="match status" value="1"/>
</dbReference>
<gene>
    <name evidence="11" type="ORF">FHR90_000876</name>
</gene>
<evidence type="ECO:0000256" key="4">
    <source>
        <dbReference type="ARBA" id="ARBA00022825"/>
    </source>
</evidence>
<keyword evidence="4 7" id="KW-0720">Serine protease</keyword>
<evidence type="ECO:0000256" key="7">
    <source>
        <dbReference type="PROSITE-ProRule" id="PRU01032"/>
    </source>
</evidence>
<feature type="active site" description="Charge relay system" evidence="7">
    <location>
        <position position="473"/>
    </location>
</feature>
<sequence length="549" mass="55567">MRLALRFDTNAGQSGGLGRDRLRASSTMETGSAMTSAFANLRAAPMVELPRSARPAPEGATSLGAPTPDTQIHLTIVLKPSTPLDPAAGILTREEYARAHACDPAMIEGLTSYVKAHGLKVVDADPVTHIVRLQGTVAQAEAAFRPGALGRYARDGREFIARSGSLSVPAPLADHVTAVMGFDQRPVAKPFFIVRPGEAGGKSGAVSAHAGGTSYTPIQIAQHYGFPTNVTGTGQTIALIELGGGYNATQMATYFSGLGVKRTGKLVSVTVDGATNTPSDPNGADGEVQLDIEVAGAVAPGANVAVYFGPNQGNGFLDAISAAVHDTTNNPTVISISWGGPESSWATQDMDAMDQVFAAAATLGIVVTAASGDSGSKDGTSKNVADYPASSPNVLGCGGTSLPKSGAEVAWNDGSQGGATGGGFSGHFKRPAWQTITAKQTGRGVPDVSGNADPETGYVVSIDGQSTVIGGTSAVAPLYAGLFALIGQASGRKLGLVAKTLYAPSAAFNDITSGNNTGYKAAKGWDPVTGLGSPKGAAIAALFTAPPTV</sequence>
<dbReference type="Gene3D" id="3.40.50.200">
    <property type="entry name" value="Peptidase S8/S53 domain"/>
    <property type="match status" value="1"/>
</dbReference>
<feature type="binding site" evidence="7">
    <location>
        <position position="524"/>
    </location>
    <ligand>
        <name>Ca(2+)</name>
        <dbReference type="ChEBI" id="CHEBI:29108"/>
    </ligand>
</feature>
<feature type="binding site" evidence="7">
    <location>
        <position position="511"/>
    </location>
    <ligand>
        <name>Ca(2+)</name>
        <dbReference type="ChEBI" id="CHEBI:29108"/>
    </ligand>
</feature>
<evidence type="ECO:0000256" key="2">
    <source>
        <dbReference type="ARBA" id="ARBA00022723"/>
    </source>
</evidence>
<dbReference type="GO" id="GO:0008240">
    <property type="term" value="F:tripeptidyl-peptidase activity"/>
    <property type="evidence" value="ECO:0007669"/>
    <property type="project" value="TreeGrafter"/>
</dbReference>
<comment type="caution">
    <text evidence="8">Lacks conserved residue(s) required for the propagation of feature annotation.</text>
</comment>
<evidence type="ECO:0000313" key="11">
    <source>
        <dbReference type="EMBL" id="MBB3173058.1"/>
    </source>
</evidence>
<keyword evidence="2 7" id="KW-0479">Metal-binding</keyword>
<reference evidence="11 12" key="1">
    <citation type="submission" date="2020-08" db="EMBL/GenBank/DDBJ databases">
        <title>Genomic Encyclopedia of Type Strains, Phase III (KMG-III): the genomes of soil and plant-associated and newly described type strains.</title>
        <authorList>
            <person name="Whitman W."/>
        </authorList>
    </citation>
    <scope>NUCLEOTIDE SEQUENCE [LARGE SCALE GENOMIC DNA]</scope>
    <source>
        <strain evidence="11 12">CECT 8088</strain>
    </source>
</reference>
<dbReference type="InterPro" id="IPR030400">
    <property type="entry name" value="Sedolisin_dom"/>
</dbReference>
<dbReference type="Proteomes" id="UP000557688">
    <property type="component" value="Unassembled WGS sequence"/>
</dbReference>
<dbReference type="InterPro" id="IPR015366">
    <property type="entry name" value="S53_propep"/>
</dbReference>
<evidence type="ECO:0000256" key="5">
    <source>
        <dbReference type="ARBA" id="ARBA00022837"/>
    </source>
</evidence>
<evidence type="ECO:0000259" key="10">
    <source>
        <dbReference type="PROSITE" id="PS51695"/>
    </source>
</evidence>
<dbReference type="GO" id="GO:0006508">
    <property type="term" value="P:proteolysis"/>
    <property type="evidence" value="ECO:0007669"/>
    <property type="project" value="UniProtKB-KW"/>
</dbReference>
<dbReference type="AlphaFoldDB" id="A0A839US33"/>
<dbReference type="Pfam" id="PF09286">
    <property type="entry name" value="Pro-kuma_activ"/>
    <property type="match status" value="1"/>
</dbReference>
<comment type="cofactor">
    <cofactor evidence="7">
        <name>Ca(2+)</name>
        <dbReference type="ChEBI" id="CHEBI:29108"/>
    </cofactor>
    <text evidence="7">Binds 1 Ca(2+) ion per subunit.</text>
</comment>
<dbReference type="GO" id="GO:0046872">
    <property type="term" value="F:metal ion binding"/>
    <property type="evidence" value="ECO:0007669"/>
    <property type="project" value="UniProtKB-UniRule"/>
</dbReference>
<evidence type="ECO:0000256" key="3">
    <source>
        <dbReference type="ARBA" id="ARBA00022801"/>
    </source>
</evidence>
<dbReference type="InterPro" id="IPR036852">
    <property type="entry name" value="Peptidase_S8/S53_dom_sf"/>
</dbReference>
<dbReference type="EMBL" id="JACHXV010000003">
    <property type="protein sequence ID" value="MBB3173058.1"/>
    <property type="molecule type" value="Genomic_DNA"/>
</dbReference>
<dbReference type="SUPFAM" id="SSF52743">
    <property type="entry name" value="Subtilisin-like"/>
    <property type="match status" value="1"/>
</dbReference>
<evidence type="ECO:0000256" key="8">
    <source>
        <dbReference type="PROSITE-ProRule" id="PRU01240"/>
    </source>
</evidence>